<keyword evidence="1" id="KW-1133">Transmembrane helix</keyword>
<sequence length="89" mass="9797">MPLENIPTIVTSINGHVTTFTLQLPTSLFDATPNNSGSSSRTVVIAGMTAGLIVLLCLALAIVFGNRRHHMRLAYAHEPVQEERRQRPF</sequence>
<gene>
    <name evidence="2" type="ORF">CVT25_014577</name>
</gene>
<dbReference type="InParanoid" id="A0A409WRC9"/>
<keyword evidence="1" id="KW-0472">Membrane</keyword>
<feature type="transmembrane region" description="Helical" evidence="1">
    <location>
        <begin position="43"/>
        <end position="64"/>
    </location>
</feature>
<keyword evidence="1" id="KW-0812">Transmembrane</keyword>
<dbReference type="OrthoDB" id="3194625at2759"/>
<keyword evidence="3" id="KW-1185">Reference proteome</keyword>
<protein>
    <submittedName>
        <fullName evidence="2">Uncharacterized protein</fullName>
    </submittedName>
</protein>
<dbReference type="AlphaFoldDB" id="A0A409WRC9"/>
<dbReference type="STRING" id="93625.A0A409WRC9"/>
<dbReference type="Proteomes" id="UP000283269">
    <property type="component" value="Unassembled WGS sequence"/>
</dbReference>
<accession>A0A409WRC9</accession>
<proteinExistence type="predicted"/>
<organism evidence="2 3">
    <name type="scientific">Psilocybe cyanescens</name>
    <dbReference type="NCBI Taxonomy" id="93625"/>
    <lineage>
        <taxon>Eukaryota</taxon>
        <taxon>Fungi</taxon>
        <taxon>Dikarya</taxon>
        <taxon>Basidiomycota</taxon>
        <taxon>Agaricomycotina</taxon>
        <taxon>Agaricomycetes</taxon>
        <taxon>Agaricomycetidae</taxon>
        <taxon>Agaricales</taxon>
        <taxon>Agaricineae</taxon>
        <taxon>Strophariaceae</taxon>
        <taxon>Psilocybe</taxon>
    </lineage>
</organism>
<evidence type="ECO:0000256" key="1">
    <source>
        <dbReference type="SAM" id="Phobius"/>
    </source>
</evidence>
<evidence type="ECO:0000313" key="2">
    <source>
        <dbReference type="EMBL" id="PPQ81047.1"/>
    </source>
</evidence>
<comment type="caution">
    <text evidence="2">The sequence shown here is derived from an EMBL/GenBank/DDBJ whole genome shotgun (WGS) entry which is preliminary data.</text>
</comment>
<name>A0A409WRC9_PSICY</name>
<evidence type="ECO:0000313" key="3">
    <source>
        <dbReference type="Proteomes" id="UP000283269"/>
    </source>
</evidence>
<reference evidence="2 3" key="1">
    <citation type="journal article" date="2018" name="Evol. Lett.">
        <title>Horizontal gene cluster transfer increased hallucinogenic mushroom diversity.</title>
        <authorList>
            <person name="Reynolds H.T."/>
            <person name="Vijayakumar V."/>
            <person name="Gluck-Thaler E."/>
            <person name="Korotkin H.B."/>
            <person name="Matheny P.B."/>
            <person name="Slot J.C."/>
        </authorList>
    </citation>
    <scope>NUCLEOTIDE SEQUENCE [LARGE SCALE GENOMIC DNA]</scope>
    <source>
        <strain evidence="2 3">2631</strain>
    </source>
</reference>
<dbReference type="EMBL" id="NHYD01003286">
    <property type="protein sequence ID" value="PPQ81047.1"/>
    <property type="molecule type" value="Genomic_DNA"/>
</dbReference>